<comment type="caution">
    <text evidence="2">The sequence shown here is derived from an EMBL/GenBank/DDBJ whole genome shotgun (WGS) entry which is preliminary data.</text>
</comment>
<dbReference type="EMBL" id="WIXE01026117">
    <property type="protein sequence ID" value="KAK5964175.1"/>
    <property type="molecule type" value="Genomic_DNA"/>
</dbReference>
<dbReference type="Proteomes" id="UP001331761">
    <property type="component" value="Unassembled WGS sequence"/>
</dbReference>
<gene>
    <name evidence="2" type="ORF">GCK32_019874</name>
    <name evidence="1" type="ORF">GCK32_020675</name>
</gene>
<dbReference type="AlphaFoldDB" id="A0AAN8FWH6"/>
<evidence type="ECO:0000313" key="1">
    <source>
        <dbReference type="EMBL" id="KAK5964175.1"/>
    </source>
</evidence>
<evidence type="ECO:0000313" key="3">
    <source>
        <dbReference type="Proteomes" id="UP001331761"/>
    </source>
</evidence>
<keyword evidence="3" id="KW-1185">Reference proteome</keyword>
<accession>A0AAN8FWH6</accession>
<dbReference type="EMBL" id="WIXE01011623">
    <property type="protein sequence ID" value="KAK5976618.1"/>
    <property type="molecule type" value="Genomic_DNA"/>
</dbReference>
<feature type="non-terminal residue" evidence="2">
    <location>
        <position position="1"/>
    </location>
</feature>
<proteinExistence type="predicted"/>
<feature type="non-terminal residue" evidence="2">
    <location>
        <position position="78"/>
    </location>
</feature>
<reference evidence="2 3" key="1">
    <citation type="submission" date="2019-10" db="EMBL/GenBank/DDBJ databases">
        <title>Assembly and Annotation for the nematode Trichostrongylus colubriformis.</title>
        <authorList>
            <person name="Martin J."/>
        </authorList>
    </citation>
    <scope>NUCLEOTIDE SEQUENCE [LARGE SCALE GENOMIC DNA]</scope>
    <source>
        <strain evidence="2">G859</strain>
        <tissue evidence="2">Whole worm</tissue>
    </source>
</reference>
<protein>
    <submittedName>
        <fullName evidence="2">Uncharacterized protein</fullName>
    </submittedName>
</protein>
<organism evidence="2 3">
    <name type="scientific">Trichostrongylus colubriformis</name>
    <name type="common">Black scour worm</name>
    <dbReference type="NCBI Taxonomy" id="6319"/>
    <lineage>
        <taxon>Eukaryota</taxon>
        <taxon>Metazoa</taxon>
        <taxon>Ecdysozoa</taxon>
        <taxon>Nematoda</taxon>
        <taxon>Chromadorea</taxon>
        <taxon>Rhabditida</taxon>
        <taxon>Rhabditina</taxon>
        <taxon>Rhabditomorpha</taxon>
        <taxon>Strongyloidea</taxon>
        <taxon>Trichostrongylidae</taxon>
        <taxon>Trichostrongylus</taxon>
    </lineage>
</organism>
<dbReference type="Gene3D" id="3.30.200.20">
    <property type="entry name" value="Phosphorylase Kinase, domain 1"/>
    <property type="match status" value="1"/>
</dbReference>
<sequence length="78" mass="9070">GEVIGNWKVIRPIEPERCFNTIYVVEHKKKGYAAALKLEQKQAPVPLLKFELFILLHMEKVKSRHFCKVFDRGVAADF</sequence>
<name>A0AAN8FWH6_TRICO</name>
<evidence type="ECO:0000313" key="2">
    <source>
        <dbReference type="EMBL" id="KAK5976618.1"/>
    </source>
</evidence>